<dbReference type="InterPro" id="IPR002491">
    <property type="entry name" value="ABC_transptr_periplasmic_BD"/>
</dbReference>
<dbReference type="AlphaFoldDB" id="A0A934J461"/>
<dbReference type="EMBL" id="JAELUP010000004">
    <property type="protein sequence ID" value="MBJ6360028.1"/>
    <property type="molecule type" value="Genomic_DNA"/>
</dbReference>
<keyword evidence="5" id="KW-0805">Transcription regulation</keyword>
<keyword evidence="4" id="KW-0732">Signal</keyword>
<feature type="domain" description="HTH araC/xylS-type" evidence="8">
    <location>
        <begin position="178"/>
        <end position="276"/>
    </location>
</feature>
<dbReference type="PANTHER" id="PTHR30532:SF24">
    <property type="entry name" value="FERRIC ENTEROBACTIN-BINDING PERIPLASMIC PROTEIN FEPB"/>
    <property type="match status" value="1"/>
</dbReference>
<dbReference type="GO" id="GO:0043565">
    <property type="term" value="F:sequence-specific DNA binding"/>
    <property type="evidence" value="ECO:0007669"/>
    <property type="project" value="InterPro"/>
</dbReference>
<dbReference type="InterPro" id="IPR018062">
    <property type="entry name" value="HTH_AraC-typ_CS"/>
</dbReference>
<comment type="caution">
    <text evidence="10">The sequence shown here is derived from an EMBL/GenBank/DDBJ whole genome shotgun (WGS) entry which is preliminary data.</text>
</comment>
<sequence>MIWNDNHLLLWNEASVKLLDIRQQKLAKGDELRDYKLPSSAFLWMTRGRGRVMLNKNGYTIDGFHVLHGGKGMSLDVFSFEDEFEYYLIFYKALLAVPGNRYLHRLLKNGNPFHIQYGFVPNAPLALHMKFQMMEQSWRKLTSLDKLYAKGVLYQFASELFSQMATQKAGTMRIDLVSQAMRYIEDSYSEQITVEGIAGLLGCSSSFLSRLFKKQLGTTPIEYLTGIRIAHASRLLTETKATMQEITSSIGYLDVYYFSRVFKKQTGLPPLRFRSLATEKSVQKSPFIRSDQAIVPQKGRSYNDNYSQHEPEGDLTMIKDLKMSVGAVMLLCMTLLFSGCTTSTSSIEPSVSAGTSTTVAQNQLQTKVVKHMMGESEIPVNPQRIAVNGLEDIMLALDAPMVHAQSMKGQYLYDVLQEKKIPSVYTPGSLNYESILDSKPDLIITNLLPSDKESYEQLSKIAPTIVYDRSDWKSSIVAIGKAINREDKAASVIQAYDEKLSKAKAAIIAKIGADRTLAFIRPSNKDVQLFFPAFSYTSIAYTDLGMTLDPVLAKFREKEEEGSWGIESSLETLPDLSADYLFVTAGGSFDSEDEEKVALKELTEVETRKIWKEIPAVKQGHVYKMSARHWMLNGPTADNMKIDDVLAAFHLQ</sequence>
<dbReference type="GO" id="GO:0003700">
    <property type="term" value="F:DNA-binding transcription factor activity"/>
    <property type="evidence" value="ECO:0007669"/>
    <property type="project" value="InterPro"/>
</dbReference>
<dbReference type="InterPro" id="IPR051313">
    <property type="entry name" value="Bact_iron-sidero_bind"/>
</dbReference>
<dbReference type="PROSITE" id="PS50983">
    <property type="entry name" value="FE_B12_PBP"/>
    <property type="match status" value="1"/>
</dbReference>
<dbReference type="SUPFAM" id="SSF53807">
    <property type="entry name" value="Helical backbone' metal receptor"/>
    <property type="match status" value="1"/>
</dbReference>
<feature type="domain" description="Fe/B12 periplasmic-binding" evidence="9">
    <location>
        <begin position="382"/>
        <end position="652"/>
    </location>
</feature>
<evidence type="ECO:0000256" key="6">
    <source>
        <dbReference type="ARBA" id="ARBA00023125"/>
    </source>
</evidence>
<evidence type="ECO:0000256" key="7">
    <source>
        <dbReference type="ARBA" id="ARBA00023163"/>
    </source>
</evidence>
<evidence type="ECO:0000256" key="5">
    <source>
        <dbReference type="ARBA" id="ARBA00023015"/>
    </source>
</evidence>
<dbReference type="SUPFAM" id="SSF46689">
    <property type="entry name" value="Homeodomain-like"/>
    <property type="match status" value="2"/>
</dbReference>
<evidence type="ECO:0000256" key="3">
    <source>
        <dbReference type="ARBA" id="ARBA00022448"/>
    </source>
</evidence>
<evidence type="ECO:0000256" key="1">
    <source>
        <dbReference type="ARBA" id="ARBA00004196"/>
    </source>
</evidence>
<reference evidence="10" key="1">
    <citation type="submission" date="2020-12" db="EMBL/GenBank/DDBJ databases">
        <authorList>
            <person name="Huq M.A."/>
        </authorList>
    </citation>
    <scope>NUCLEOTIDE SEQUENCE</scope>
    <source>
        <strain evidence="10">MAHUQ-46</strain>
    </source>
</reference>
<proteinExistence type="inferred from homology"/>
<dbReference type="InterPro" id="IPR018060">
    <property type="entry name" value="HTH_AraC"/>
</dbReference>
<evidence type="ECO:0000259" key="8">
    <source>
        <dbReference type="PROSITE" id="PS01124"/>
    </source>
</evidence>
<gene>
    <name evidence="10" type="ORF">JFN88_01665</name>
</gene>
<dbReference type="Pfam" id="PF12833">
    <property type="entry name" value="HTH_18"/>
    <property type="match status" value="1"/>
</dbReference>
<keyword evidence="3" id="KW-0813">Transport</keyword>
<dbReference type="GO" id="GO:1901678">
    <property type="term" value="P:iron coordination entity transport"/>
    <property type="evidence" value="ECO:0007669"/>
    <property type="project" value="UniProtKB-ARBA"/>
</dbReference>
<evidence type="ECO:0000259" key="9">
    <source>
        <dbReference type="PROSITE" id="PS50983"/>
    </source>
</evidence>
<keyword evidence="7" id="KW-0804">Transcription</keyword>
<protein>
    <submittedName>
        <fullName evidence="10">ABC transporter substrate-binding protein</fullName>
    </submittedName>
</protein>
<dbReference type="InterPro" id="IPR009057">
    <property type="entry name" value="Homeodomain-like_sf"/>
</dbReference>
<dbReference type="GO" id="GO:0030288">
    <property type="term" value="C:outer membrane-bounded periplasmic space"/>
    <property type="evidence" value="ECO:0007669"/>
    <property type="project" value="TreeGrafter"/>
</dbReference>
<comment type="subcellular location">
    <subcellularLocation>
        <location evidence="1">Cell envelope</location>
    </subcellularLocation>
</comment>
<dbReference type="PROSITE" id="PS01124">
    <property type="entry name" value="HTH_ARAC_FAMILY_2"/>
    <property type="match status" value="1"/>
</dbReference>
<dbReference type="Proteomes" id="UP000640274">
    <property type="component" value="Unassembled WGS sequence"/>
</dbReference>
<evidence type="ECO:0000313" key="10">
    <source>
        <dbReference type="EMBL" id="MBJ6360028.1"/>
    </source>
</evidence>
<name>A0A934J461_9BACL</name>
<keyword evidence="11" id="KW-1185">Reference proteome</keyword>
<dbReference type="Gene3D" id="1.10.10.60">
    <property type="entry name" value="Homeodomain-like"/>
    <property type="match status" value="2"/>
</dbReference>
<dbReference type="Gene3D" id="3.40.50.1980">
    <property type="entry name" value="Nitrogenase molybdenum iron protein domain"/>
    <property type="match status" value="2"/>
</dbReference>
<dbReference type="SMART" id="SM00342">
    <property type="entry name" value="HTH_ARAC"/>
    <property type="match status" value="1"/>
</dbReference>
<organism evidence="10 11">
    <name type="scientific">Paenibacillus roseus</name>
    <dbReference type="NCBI Taxonomy" id="2798579"/>
    <lineage>
        <taxon>Bacteria</taxon>
        <taxon>Bacillati</taxon>
        <taxon>Bacillota</taxon>
        <taxon>Bacilli</taxon>
        <taxon>Bacillales</taxon>
        <taxon>Paenibacillaceae</taxon>
        <taxon>Paenibacillus</taxon>
    </lineage>
</organism>
<comment type="similarity">
    <text evidence="2">Belongs to the bacterial solute-binding protein 8 family.</text>
</comment>
<accession>A0A934J461</accession>
<evidence type="ECO:0000313" key="11">
    <source>
        <dbReference type="Proteomes" id="UP000640274"/>
    </source>
</evidence>
<dbReference type="Pfam" id="PF01497">
    <property type="entry name" value="Peripla_BP_2"/>
    <property type="match status" value="1"/>
</dbReference>
<keyword evidence="6" id="KW-0238">DNA-binding</keyword>
<dbReference type="PROSITE" id="PS00041">
    <property type="entry name" value="HTH_ARAC_FAMILY_1"/>
    <property type="match status" value="1"/>
</dbReference>
<evidence type="ECO:0000256" key="2">
    <source>
        <dbReference type="ARBA" id="ARBA00008814"/>
    </source>
</evidence>
<dbReference type="PANTHER" id="PTHR30532">
    <property type="entry name" value="IRON III DICITRATE-BINDING PERIPLASMIC PROTEIN"/>
    <property type="match status" value="1"/>
</dbReference>
<dbReference type="RefSeq" id="WP_199017556.1">
    <property type="nucleotide sequence ID" value="NZ_JAELUP010000004.1"/>
</dbReference>
<evidence type="ECO:0000256" key="4">
    <source>
        <dbReference type="ARBA" id="ARBA00022729"/>
    </source>
</evidence>